<evidence type="ECO:0000256" key="1">
    <source>
        <dbReference type="SAM" id="MobiDB-lite"/>
    </source>
</evidence>
<feature type="compositionally biased region" description="Polar residues" evidence="1">
    <location>
        <begin position="1"/>
        <end position="11"/>
    </location>
</feature>
<dbReference type="Proteomes" id="UP000705983">
    <property type="component" value="Unassembled WGS sequence"/>
</dbReference>
<organism evidence="2 3">
    <name type="scientific">Flaviflexus equikiangi</name>
    <dbReference type="NCBI Taxonomy" id="2758573"/>
    <lineage>
        <taxon>Bacteria</taxon>
        <taxon>Bacillati</taxon>
        <taxon>Actinomycetota</taxon>
        <taxon>Actinomycetes</taxon>
        <taxon>Actinomycetales</taxon>
        <taxon>Actinomycetaceae</taxon>
        <taxon>Flaviflexus</taxon>
    </lineage>
</organism>
<evidence type="ECO:0000313" key="2">
    <source>
        <dbReference type="EMBL" id="MBM9432345.1"/>
    </source>
</evidence>
<comment type="caution">
    <text evidence="2">The sequence shown here is derived from an EMBL/GenBank/DDBJ whole genome shotgun (WGS) entry which is preliminary data.</text>
</comment>
<proteinExistence type="predicted"/>
<feature type="region of interest" description="Disordered" evidence="1">
    <location>
        <begin position="106"/>
        <end position="152"/>
    </location>
</feature>
<reference evidence="3" key="1">
    <citation type="submission" date="2021-02" db="EMBL/GenBank/DDBJ databases">
        <title>Leucobacter sp. CX169.</title>
        <authorList>
            <person name="Cheng Y."/>
        </authorList>
    </citation>
    <scope>NUCLEOTIDE SEQUENCE [LARGE SCALE GENOMIC DNA]</scope>
    <source>
        <strain evidence="3">JY899</strain>
    </source>
</reference>
<sequence>MSEQNQETPGQQGDPEGLGDAGKKALQAERARAEQAEKQLRDVEAALQAEQDKHAETIKSLEDRLTEGVALAQQAVAERDRFQVAYSKNVPADLMEFLKGTTPDELSESADKLMAHVNAPKTPKPDPFQGSSGNEPPANPGRELLNQIFKNP</sequence>
<name>A0ABS2TCH5_9ACTO</name>
<feature type="compositionally biased region" description="Basic and acidic residues" evidence="1">
    <location>
        <begin position="21"/>
        <end position="39"/>
    </location>
</feature>
<dbReference type="EMBL" id="JAFFJS010000001">
    <property type="protein sequence ID" value="MBM9432345.1"/>
    <property type="molecule type" value="Genomic_DNA"/>
</dbReference>
<keyword evidence="3" id="KW-1185">Reference proteome</keyword>
<dbReference type="RefSeq" id="WP_187995920.1">
    <property type="nucleotide sequence ID" value="NZ_JACEXG010000001.1"/>
</dbReference>
<feature type="region of interest" description="Disordered" evidence="1">
    <location>
        <begin position="1"/>
        <end position="39"/>
    </location>
</feature>
<evidence type="ECO:0008006" key="4">
    <source>
        <dbReference type="Google" id="ProtNLM"/>
    </source>
</evidence>
<protein>
    <recommendedName>
        <fullName evidence="4">DUF4355 domain-containing protein</fullName>
    </recommendedName>
</protein>
<accession>A0ABS2TCH5</accession>
<evidence type="ECO:0000313" key="3">
    <source>
        <dbReference type="Proteomes" id="UP000705983"/>
    </source>
</evidence>
<gene>
    <name evidence="2" type="ORF">JVW63_01285</name>
</gene>